<protein>
    <submittedName>
        <fullName evidence="2">UPF0716 protein FxsA</fullName>
    </submittedName>
</protein>
<keyword evidence="1" id="KW-0812">Transmembrane</keyword>
<evidence type="ECO:0000256" key="1">
    <source>
        <dbReference type="SAM" id="Phobius"/>
    </source>
</evidence>
<evidence type="ECO:0000313" key="3">
    <source>
        <dbReference type="Proteomes" id="UP000183447"/>
    </source>
</evidence>
<name>A0A1K2HYP1_9HYPH</name>
<proteinExistence type="predicted"/>
<organism evidence="2 3">
    <name type="scientific">Devosia enhydra</name>
    <dbReference type="NCBI Taxonomy" id="665118"/>
    <lineage>
        <taxon>Bacteria</taxon>
        <taxon>Pseudomonadati</taxon>
        <taxon>Pseudomonadota</taxon>
        <taxon>Alphaproteobacteria</taxon>
        <taxon>Hyphomicrobiales</taxon>
        <taxon>Devosiaceae</taxon>
        <taxon>Devosia</taxon>
    </lineage>
</organism>
<dbReference type="STRING" id="665118.SAMN02983003_2359"/>
<feature type="transmembrane region" description="Helical" evidence="1">
    <location>
        <begin position="67"/>
        <end position="88"/>
    </location>
</feature>
<dbReference type="OrthoDB" id="9792788at2"/>
<dbReference type="PANTHER" id="PTHR35335:SF1">
    <property type="entry name" value="UPF0716 PROTEIN FXSA"/>
    <property type="match status" value="1"/>
</dbReference>
<dbReference type="AlphaFoldDB" id="A0A1K2HYP1"/>
<dbReference type="Pfam" id="PF04186">
    <property type="entry name" value="FxsA"/>
    <property type="match status" value="1"/>
</dbReference>
<keyword evidence="1" id="KW-1133">Transmembrane helix</keyword>
<dbReference type="EMBL" id="FPKU01000002">
    <property type="protein sequence ID" value="SFZ85057.1"/>
    <property type="molecule type" value="Genomic_DNA"/>
</dbReference>
<dbReference type="GO" id="GO:0016020">
    <property type="term" value="C:membrane"/>
    <property type="evidence" value="ECO:0007669"/>
    <property type="project" value="InterPro"/>
</dbReference>
<dbReference type="Proteomes" id="UP000183447">
    <property type="component" value="Unassembled WGS sequence"/>
</dbReference>
<gene>
    <name evidence="2" type="ORF">SAMN02983003_2359</name>
</gene>
<accession>A0A1K2HYP1</accession>
<evidence type="ECO:0000313" key="2">
    <source>
        <dbReference type="EMBL" id="SFZ85057.1"/>
    </source>
</evidence>
<dbReference type="RefSeq" id="WP_072343042.1">
    <property type="nucleotide sequence ID" value="NZ_FPKU01000002.1"/>
</dbReference>
<sequence>MAPALLLFIVLLPLVEIALFILVGQAIGLVPTLLLVVAAAIGGAIVLRLQGLSVLSRMRMTMSQGELPARAIADTMLIGIAGVLLFLPGFFTDILALLLLIPAVRTALYRFMGARMKVVVATPGVYTTTSYRTGGPKRIEDEGTIDLDDENWRQR</sequence>
<keyword evidence="3" id="KW-1185">Reference proteome</keyword>
<feature type="transmembrane region" description="Helical" evidence="1">
    <location>
        <begin position="27"/>
        <end position="47"/>
    </location>
</feature>
<dbReference type="NCBIfam" id="NF008528">
    <property type="entry name" value="PRK11463.1-2"/>
    <property type="match status" value="1"/>
</dbReference>
<dbReference type="PANTHER" id="PTHR35335">
    <property type="entry name" value="UPF0716 PROTEIN FXSA"/>
    <property type="match status" value="1"/>
</dbReference>
<reference evidence="2 3" key="1">
    <citation type="submission" date="2016-11" db="EMBL/GenBank/DDBJ databases">
        <authorList>
            <person name="Jaros S."/>
            <person name="Januszkiewicz K."/>
            <person name="Wedrychowicz H."/>
        </authorList>
    </citation>
    <scope>NUCLEOTIDE SEQUENCE [LARGE SCALE GENOMIC DNA]</scope>
    <source>
        <strain evidence="2 3">ATCC 23634</strain>
    </source>
</reference>
<keyword evidence="1" id="KW-0472">Membrane</keyword>
<dbReference type="InterPro" id="IPR007313">
    <property type="entry name" value="FxsA"/>
</dbReference>